<evidence type="ECO:0000256" key="1">
    <source>
        <dbReference type="ARBA" id="ARBA00023125"/>
    </source>
</evidence>
<accession>A0A5U2F1N9</accession>
<name>A0A5U2F1N9_SALER</name>
<dbReference type="InterPro" id="IPR012340">
    <property type="entry name" value="NA-bd_OB-fold"/>
</dbReference>
<dbReference type="SUPFAM" id="SSF50249">
    <property type="entry name" value="Nucleic acid-binding proteins"/>
    <property type="match status" value="1"/>
</dbReference>
<keyword evidence="1 2" id="KW-0238">DNA-binding</keyword>
<protein>
    <recommendedName>
        <fullName evidence="2 3">Single-stranded DNA-binding protein</fullName>
        <shortName evidence="2">SSB</shortName>
    </recommendedName>
</protein>
<feature type="DNA-binding region" evidence="2">
    <location>
        <begin position="55"/>
        <end position="61"/>
    </location>
</feature>
<feature type="compositionally biased region" description="Low complexity" evidence="4">
    <location>
        <begin position="128"/>
        <end position="143"/>
    </location>
</feature>
<evidence type="ECO:0000256" key="4">
    <source>
        <dbReference type="SAM" id="MobiDB-lite"/>
    </source>
</evidence>
<evidence type="ECO:0000256" key="2">
    <source>
        <dbReference type="HAMAP-Rule" id="MF_00984"/>
    </source>
</evidence>
<reference evidence="5" key="1">
    <citation type="submission" date="2018-07" db="EMBL/GenBank/DDBJ databases">
        <authorList>
            <consortium name="GenomeTrakr network: Whole genome sequencing for foodborne pathogen traceback"/>
        </authorList>
    </citation>
    <scope>NUCLEOTIDE SEQUENCE</scope>
    <source>
        <strain evidence="5">CFSAN018538</strain>
    </source>
</reference>
<dbReference type="GO" id="GO:0003697">
    <property type="term" value="F:single-stranded DNA binding"/>
    <property type="evidence" value="ECO:0007669"/>
    <property type="project" value="UniProtKB-UniRule"/>
</dbReference>
<dbReference type="PANTHER" id="PTHR10302:SF27">
    <property type="entry name" value="SINGLE-STRANDED DNA-BINDING PROTEIN"/>
    <property type="match status" value="1"/>
</dbReference>
<feature type="region of interest" description="Disordered" evidence="4">
    <location>
        <begin position="112"/>
        <end position="155"/>
    </location>
</feature>
<dbReference type="Pfam" id="PF00436">
    <property type="entry name" value="SSB"/>
    <property type="match status" value="1"/>
</dbReference>
<feature type="compositionally biased region" description="Polar residues" evidence="4">
    <location>
        <begin position="144"/>
        <end position="155"/>
    </location>
</feature>
<dbReference type="GO" id="GO:0009295">
    <property type="term" value="C:nucleoid"/>
    <property type="evidence" value="ECO:0007669"/>
    <property type="project" value="TreeGrafter"/>
</dbReference>
<comment type="caution">
    <text evidence="2">Lacks conserved residue(s) required for the propagation of feature annotation.</text>
</comment>
<dbReference type="CDD" id="cd04496">
    <property type="entry name" value="SSB_OBF"/>
    <property type="match status" value="1"/>
</dbReference>
<organism evidence="5">
    <name type="scientific">Salmonella enterica</name>
    <name type="common">Salmonella choleraesuis</name>
    <dbReference type="NCBI Taxonomy" id="28901"/>
    <lineage>
        <taxon>Bacteria</taxon>
        <taxon>Pseudomonadati</taxon>
        <taxon>Pseudomonadota</taxon>
        <taxon>Gammaproteobacteria</taxon>
        <taxon>Enterobacterales</taxon>
        <taxon>Enterobacteriaceae</taxon>
        <taxon>Salmonella</taxon>
    </lineage>
</organism>
<gene>
    <name evidence="5" type="primary">ssb</name>
    <name evidence="5" type="ORF">HX37_16685</name>
</gene>
<dbReference type="GO" id="GO:0006260">
    <property type="term" value="P:DNA replication"/>
    <property type="evidence" value="ECO:0007669"/>
    <property type="project" value="InterPro"/>
</dbReference>
<dbReference type="PIRSF" id="PIRSF002070">
    <property type="entry name" value="SSB"/>
    <property type="match status" value="1"/>
</dbReference>
<dbReference type="PROSITE" id="PS50935">
    <property type="entry name" value="SSB"/>
    <property type="match status" value="1"/>
</dbReference>
<comment type="subunit">
    <text evidence="2">Homotetramer.</text>
</comment>
<evidence type="ECO:0000256" key="3">
    <source>
        <dbReference type="PIRNR" id="PIRNR002070"/>
    </source>
</evidence>
<dbReference type="InterPro" id="IPR000424">
    <property type="entry name" value="Primosome_PriB/ssb"/>
</dbReference>
<dbReference type="PANTHER" id="PTHR10302">
    <property type="entry name" value="SINGLE-STRANDED DNA-BINDING PROTEIN"/>
    <property type="match status" value="1"/>
</dbReference>
<dbReference type="AlphaFoldDB" id="A0A5U2F1N9"/>
<dbReference type="EMBL" id="AAGKHU010000060">
    <property type="protein sequence ID" value="EBP0012418.1"/>
    <property type="molecule type" value="Genomic_DNA"/>
</dbReference>
<dbReference type="InterPro" id="IPR011344">
    <property type="entry name" value="ssDNA-bd"/>
</dbReference>
<dbReference type="NCBIfam" id="TIGR00621">
    <property type="entry name" value="ssb"/>
    <property type="match status" value="1"/>
</dbReference>
<dbReference type="HAMAP" id="MF_00984">
    <property type="entry name" value="SSB"/>
    <property type="match status" value="1"/>
</dbReference>
<dbReference type="Gene3D" id="2.40.50.140">
    <property type="entry name" value="Nucleic acid-binding proteins"/>
    <property type="match status" value="1"/>
</dbReference>
<evidence type="ECO:0000313" key="5">
    <source>
        <dbReference type="EMBL" id="EBP0012418.1"/>
    </source>
</evidence>
<proteinExistence type="inferred from homology"/>
<sequence>MANKGVNEVTLVGHVGREPEVRYTPEGGAVATLSLATAEIWKDRQTGEQKEKTEWHRVVIFGKPAEIAEKYVRKGSLLYVRGKLHTRKWTDKDNIERYSTEIVVSVGGEMQMLGGGDRQDAGNHGQNAPAHSGTPAAAPAGASQEMQTFDENIPF</sequence>
<comment type="caution">
    <text evidence="5">The sequence shown here is derived from an EMBL/GenBank/DDBJ whole genome shotgun (WGS) entry which is preliminary data.</text>
</comment>